<evidence type="ECO:0000313" key="15">
    <source>
        <dbReference type="Proteomes" id="UP000195221"/>
    </source>
</evidence>
<comment type="similarity">
    <text evidence="3 11">Belongs to the ketopantoate reductase family.</text>
</comment>
<comment type="caution">
    <text evidence="14">The sequence shown here is derived from an EMBL/GenBank/DDBJ whole genome shotgun (WGS) entry which is preliminary data.</text>
</comment>
<dbReference type="PANTHER" id="PTHR21708">
    <property type="entry name" value="PROBABLE 2-DEHYDROPANTOATE 2-REDUCTASE"/>
    <property type="match status" value="1"/>
</dbReference>
<dbReference type="GO" id="GO:0008677">
    <property type="term" value="F:2-dehydropantoate 2-reductase activity"/>
    <property type="evidence" value="ECO:0007669"/>
    <property type="project" value="UniProtKB-EC"/>
</dbReference>
<dbReference type="FunFam" id="1.10.1040.10:FF:000017">
    <property type="entry name" value="2-dehydropantoate 2-reductase"/>
    <property type="match status" value="1"/>
</dbReference>
<comment type="catalytic activity">
    <reaction evidence="10 11">
        <text>(R)-pantoate + NADP(+) = 2-dehydropantoate + NADPH + H(+)</text>
        <dbReference type="Rhea" id="RHEA:16233"/>
        <dbReference type="ChEBI" id="CHEBI:11561"/>
        <dbReference type="ChEBI" id="CHEBI:15378"/>
        <dbReference type="ChEBI" id="CHEBI:15980"/>
        <dbReference type="ChEBI" id="CHEBI:57783"/>
        <dbReference type="ChEBI" id="CHEBI:58349"/>
        <dbReference type="EC" id="1.1.1.169"/>
    </reaction>
</comment>
<dbReference type="GO" id="GO:0015940">
    <property type="term" value="P:pantothenate biosynthetic process"/>
    <property type="evidence" value="ECO:0007669"/>
    <property type="project" value="UniProtKB-UniPathway"/>
</dbReference>
<evidence type="ECO:0000256" key="7">
    <source>
        <dbReference type="ARBA" id="ARBA00022857"/>
    </source>
</evidence>
<feature type="domain" description="Ketopantoate reductase C-terminal" evidence="13">
    <location>
        <begin position="178"/>
        <end position="304"/>
    </location>
</feature>
<dbReference type="EMBL" id="NBTZ01000087">
    <property type="protein sequence ID" value="OTP72660.1"/>
    <property type="molecule type" value="Genomic_DNA"/>
</dbReference>
<evidence type="ECO:0000256" key="4">
    <source>
        <dbReference type="ARBA" id="ARBA00013014"/>
    </source>
</evidence>
<dbReference type="SUPFAM" id="SSF51735">
    <property type="entry name" value="NAD(P)-binding Rossmann-fold domains"/>
    <property type="match status" value="1"/>
</dbReference>
<dbReference type="UniPathway" id="UPA00028">
    <property type="reaction ID" value="UER00004"/>
</dbReference>
<evidence type="ECO:0000256" key="6">
    <source>
        <dbReference type="ARBA" id="ARBA00022655"/>
    </source>
</evidence>
<comment type="function">
    <text evidence="1 11">Catalyzes the NADPH-dependent reduction of ketopantoate into pantoic acid.</text>
</comment>
<evidence type="ECO:0000256" key="9">
    <source>
        <dbReference type="ARBA" id="ARBA00032024"/>
    </source>
</evidence>
<dbReference type="GO" id="GO:0005737">
    <property type="term" value="C:cytoplasm"/>
    <property type="evidence" value="ECO:0007669"/>
    <property type="project" value="TreeGrafter"/>
</dbReference>
<dbReference type="Pfam" id="PF02558">
    <property type="entry name" value="ApbA"/>
    <property type="match status" value="1"/>
</dbReference>
<accession>A0A242MNA6</accession>
<sequence>MRILVVGAGAIGGYFGGRLLNAGRNVTFLVRERRAAQLAQTGLNLRSPNGDLSIPNPPVVLAKDVDEPFDLIVLSCKAYDLDGAIESIKISVGPNTAILPLLNGMHHLDVLETQFGPDRVLGGQCVAAVTLDAEGTVVHLNKLHSLTFGERAGGTSTRIEAITAELTGAQFDAFASQNVLQSMWEKWTFLATLAAGTCLMRAPVGDIIAAPGGQKLLLDLFDEARAIAAANGFPPGEAAVTRTHSMLTETGSGITASMLRDLENGARIEADHVVGDLIARGKVAEQEQHSPIFSTAYTHLKAYESRRDRNAAKPS</sequence>
<evidence type="ECO:0000256" key="5">
    <source>
        <dbReference type="ARBA" id="ARBA00019465"/>
    </source>
</evidence>
<evidence type="ECO:0000256" key="8">
    <source>
        <dbReference type="ARBA" id="ARBA00023002"/>
    </source>
</evidence>
<evidence type="ECO:0000256" key="11">
    <source>
        <dbReference type="RuleBase" id="RU362068"/>
    </source>
</evidence>
<evidence type="ECO:0000259" key="12">
    <source>
        <dbReference type="Pfam" id="PF02558"/>
    </source>
</evidence>
<dbReference type="InterPro" id="IPR036291">
    <property type="entry name" value="NAD(P)-bd_dom_sf"/>
</dbReference>
<keyword evidence="6 11" id="KW-0566">Pantothenate biosynthesis</keyword>
<name>A0A242MNA6_CABSO</name>
<dbReference type="FunFam" id="3.40.50.720:FF:000307">
    <property type="entry name" value="2-dehydropantoate 2-reductase"/>
    <property type="match status" value="1"/>
</dbReference>
<dbReference type="Gene3D" id="1.10.1040.10">
    <property type="entry name" value="N-(1-d-carboxylethyl)-l-norvaline Dehydrogenase, domain 2"/>
    <property type="match status" value="1"/>
</dbReference>
<dbReference type="InterPro" id="IPR003710">
    <property type="entry name" value="ApbA"/>
</dbReference>
<evidence type="ECO:0000256" key="3">
    <source>
        <dbReference type="ARBA" id="ARBA00007870"/>
    </source>
</evidence>
<evidence type="ECO:0000256" key="2">
    <source>
        <dbReference type="ARBA" id="ARBA00004994"/>
    </source>
</evidence>
<evidence type="ECO:0000259" key="13">
    <source>
        <dbReference type="Pfam" id="PF08546"/>
    </source>
</evidence>
<dbReference type="NCBIfam" id="TIGR00745">
    <property type="entry name" value="apbA_panE"/>
    <property type="match status" value="1"/>
</dbReference>
<dbReference type="SUPFAM" id="SSF48179">
    <property type="entry name" value="6-phosphogluconate dehydrogenase C-terminal domain-like"/>
    <property type="match status" value="1"/>
</dbReference>
<evidence type="ECO:0000256" key="1">
    <source>
        <dbReference type="ARBA" id="ARBA00002919"/>
    </source>
</evidence>
<dbReference type="RefSeq" id="WP_062171567.1">
    <property type="nucleotide sequence ID" value="NZ_MSRG01000024.1"/>
</dbReference>
<dbReference type="PANTHER" id="PTHR21708:SF26">
    <property type="entry name" value="2-DEHYDROPANTOATE 2-REDUCTASE"/>
    <property type="match status" value="1"/>
</dbReference>
<keyword evidence="8 11" id="KW-0560">Oxidoreductase</keyword>
<evidence type="ECO:0000313" key="14">
    <source>
        <dbReference type="EMBL" id="OTP72660.1"/>
    </source>
</evidence>
<reference evidence="14 15" key="1">
    <citation type="submission" date="2017-03" db="EMBL/GenBank/DDBJ databases">
        <title>Genome analysis of strain PAMC 26577.</title>
        <authorList>
            <person name="Oh H.-M."/>
            <person name="Yang J.-A."/>
        </authorList>
    </citation>
    <scope>NUCLEOTIDE SEQUENCE [LARGE SCALE GENOMIC DNA]</scope>
    <source>
        <strain evidence="14 15">PAMC 26577</strain>
    </source>
</reference>
<dbReference type="AlphaFoldDB" id="A0A242MNA6"/>
<dbReference type="InterPro" id="IPR008927">
    <property type="entry name" value="6-PGluconate_DH-like_C_sf"/>
</dbReference>
<dbReference type="InterPro" id="IPR051402">
    <property type="entry name" value="KPR-Related"/>
</dbReference>
<dbReference type="InterPro" id="IPR013752">
    <property type="entry name" value="KPA_reductase"/>
</dbReference>
<dbReference type="Proteomes" id="UP000195221">
    <property type="component" value="Unassembled WGS sequence"/>
</dbReference>
<organism evidence="14 15">
    <name type="scientific">Caballeronia sordidicola</name>
    <name type="common">Burkholderia sordidicola</name>
    <dbReference type="NCBI Taxonomy" id="196367"/>
    <lineage>
        <taxon>Bacteria</taxon>
        <taxon>Pseudomonadati</taxon>
        <taxon>Pseudomonadota</taxon>
        <taxon>Betaproteobacteria</taxon>
        <taxon>Burkholderiales</taxon>
        <taxon>Burkholderiaceae</taxon>
        <taxon>Caballeronia</taxon>
    </lineage>
</organism>
<evidence type="ECO:0000256" key="10">
    <source>
        <dbReference type="ARBA" id="ARBA00048793"/>
    </source>
</evidence>
<feature type="domain" description="Ketopantoate reductase N-terminal" evidence="12">
    <location>
        <begin position="3"/>
        <end position="151"/>
    </location>
</feature>
<protein>
    <recommendedName>
        <fullName evidence="5 11">2-dehydropantoate 2-reductase</fullName>
        <ecNumber evidence="4 11">1.1.1.169</ecNumber>
    </recommendedName>
    <alternativeName>
        <fullName evidence="9 11">Ketopantoate reductase</fullName>
    </alternativeName>
</protein>
<dbReference type="InterPro" id="IPR013328">
    <property type="entry name" value="6PGD_dom2"/>
</dbReference>
<dbReference type="InterPro" id="IPR013332">
    <property type="entry name" value="KPR_N"/>
</dbReference>
<dbReference type="Gene3D" id="3.40.50.720">
    <property type="entry name" value="NAD(P)-binding Rossmann-like Domain"/>
    <property type="match status" value="1"/>
</dbReference>
<dbReference type="Pfam" id="PF08546">
    <property type="entry name" value="ApbA_C"/>
    <property type="match status" value="1"/>
</dbReference>
<proteinExistence type="inferred from homology"/>
<dbReference type="EC" id="1.1.1.169" evidence="4 11"/>
<gene>
    <name evidence="14" type="ORF">PAMC26577_20370</name>
</gene>
<dbReference type="NCBIfam" id="NF005094">
    <property type="entry name" value="PRK06522.2-5"/>
    <property type="match status" value="1"/>
</dbReference>
<keyword evidence="7 11" id="KW-0521">NADP</keyword>
<comment type="pathway">
    <text evidence="2 11">Cofactor biosynthesis; (R)-pantothenate biosynthesis; (R)-pantoate from 3-methyl-2-oxobutanoate: step 2/2.</text>
</comment>